<evidence type="ECO:0000313" key="2">
    <source>
        <dbReference type="Proteomes" id="UP001162992"/>
    </source>
</evidence>
<dbReference type="EMBL" id="CM055095">
    <property type="protein sequence ID" value="KAJ7560518.1"/>
    <property type="molecule type" value="Genomic_DNA"/>
</dbReference>
<gene>
    <name evidence="1" type="ORF">O6H91_04G133500</name>
</gene>
<reference evidence="2" key="1">
    <citation type="journal article" date="2024" name="Proc. Natl. Acad. Sci. U.S.A.">
        <title>Extraordinary preservation of gene collinearity over three hundred million years revealed in homosporous lycophytes.</title>
        <authorList>
            <person name="Li C."/>
            <person name="Wickell D."/>
            <person name="Kuo L.Y."/>
            <person name="Chen X."/>
            <person name="Nie B."/>
            <person name="Liao X."/>
            <person name="Peng D."/>
            <person name="Ji J."/>
            <person name="Jenkins J."/>
            <person name="Williams M."/>
            <person name="Shu S."/>
            <person name="Plott C."/>
            <person name="Barry K."/>
            <person name="Rajasekar S."/>
            <person name="Grimwood J."/>
            <person name="Han X."/>
            <person name="Sun S."/>
            <person name="Hou Z."/>
            <person name="He W."/>
            <person name="Dai G."/>
            <person name="Sun C."/>
            <person name="Schmutz J."/>
            <person name="Leebens-Mack J.H."/>
            <person name="Li F.W."/>
            <person name="Wang L."/>
        </authorList>
    </citation>
    <scope>NUCLEOTIDE SEQUENCE [LARGE SCALE GENOMIC DNA]</scope>
    <source>
        <strain evidence="2">cv. PW_Plant_1</strain>
    </source>
</reference>
<protein>
    <submittedName>
        <fullName evidence="1">Uncharacterized protein</fullName>
    </submittedName>
</protein>
<evidence type="ECO:0000313" key="1">
    <source>
        <dbReference type="EMBL" id="KAJ7560518.1"/>
    </source>
</evidence>
<organism evidence="1 2">
    <name type="scientific">Diphasiastrum complanatum</name>
    <name type="common">Issler's clubmoss</name>
    <name type="synonym">Lycopodium complanatum</name>
    <dbReference type="NCBI Taxonomy" id="34168"/>
    <lineage>
        <taxon>Eukaryota</taxon>
        <taxon>Viridiplantae</taxon>
        <taxon>Streptophyta</taxon>
        <taxon>Embryophyta</taxon>
        <taxon>Tracheophyta</taxon>
        <taxon>Lycopodiopsida</taxon>
        <taxon>Lycopodiales</taxon>
        <taxon>Lycopodiaceae</taxon>
        <taxon>Lycopodioideae</taxon>
        <taxon>Diphasiastrum</taxon>
    </lineage>
</organism>
<keyword evidence="2" id="KW-1185">Reference proteome</keyword>
<proteinExistence type="predicted"/>
<name>A0ACC2E1N4_DIPCM</name>
<sequence>MVSSSRVSSLLRAMVASSGLSSLLRIAPDRHTRCNCDIVAASDLRAACGVVPGIIMKETETNSELVVSQNGTPKSKEAVETFTTSEIHKHNSPEDAWIVVDGKVYNITEFVDIHPGGAEIIFEHISQADLGELMRGSSHPEAHFHSQAAFRMLSQFMIGTVESAYRDDEKGSTNNLKPHSSSISSTNFEVDLTKPLVFQVGNLGERYQAWIHDPLVCNEPPRFFQSDVAELLTTTKWWIIPIVWLPFVFWMESTAVKAGYSFLFLIFLMLSGALVWTLLEYLIHRFLFHMKTRSYWANTLHYLLHGFHHKHPMDGSRLVFPPAFTAVFVLLIWFTADLIATYTFKSAMFGGGLFAYVIYDLTHYYLHFGVASNNYSRYLKRYHLNHHFKVQTDAFGITSTLWDWTFETLPREEAQRSRLTALKKE</sequence>
<dbReference type="Proteomes" id="UP001162992">
    <property type="component" value="Chromosome 4"/>
</dbReference>
<comment type="caution">
    <text evidence="1">The sequence shown here is derived from an EMBL/GenBank/DDBJ whole genome shotgun (WGS) entry which is preliminary data.</text>
</comment>
<accession>A0ACC2E1N4</accession>